<reference evidence="1 2" key="1">
    <citation type="submission" date="2019-10" db="EMBL/GenBank/DDBJ databases">
        <title>Whole genome shotgun sequence of Acrocarpospora corrugata NBRC 13972.</title>
        <authorList>
            <person name="Ichikawa N."/>
            <person name="Kimura A."/>
            <person name="Kitahashi Y."/>
            <person name="Komaki H."/>
            <person name="Oguchi A."/>
        </authorList>
    </citation>
    <scope>NUCLEOTIDE SEQUENCE [LARGE SCALE GENOMIC DNA]</scope>
    <source>
        <strain evidence="1 2">NBRC 13972</strain>
    </source>
</reference>
<accession>A0A5M3W4U3</accession>
<name>A0A5M3W4U3_9ACTN</name>
<comment type="caution">
    <text evidence="1">The sequence shown here is derived from an EMBL/GenBank/DDBJ whole genome shotgun (WGS) entry which is preliminary data.</text>
</comment>
<organism evidence="1 2">
    <name type="scientific">Acrocarpospora corrugata</name>
    <dbReference type="NCBI Taxonomy" id="35763"/>
    <lineage>
        <taxon>Bacteria</taxon>
        <taxon>Bacillati</taxon>
        <taxon>Actinomycetota</taxon>
        <taxon>Actinomycetes</taxon>
        <taxon>Streptosporangiales</taxon>
        <taxon>Streptosporangiaceae</taxon>
        <taxon>Acrocarpospora</taxon>
    </lineage>
</organism>
<evidence type="ECO:0008006" key="3">
    <source>
        <dbReference type="Google" id="ProtNLM"/>
    </source>
</evidence>
<dbReference type="PANTHER" id="PTHR17985">
    <property type="entry name" value="SER/THR-RICH PROTEIN T10 IN DGCR REGION"/>
    <property type="match status" value="1"/>
</dbReference>
<dbReference type="EMBL" id="BLAD01000076">
    <property type="protein sequence ID" value="GES04085.1"/>
    <property type="molecule type" value="Genomic_DNA"/>
</dbReference>
<gene>
    <name evidence="1" type="ORF">Acor_61510</name>
</gene>
<evidence type="ECO:0000313" key="2">
    <source>
        <dbReference type="Proteomes" id="UP000334990"/>
    </source>
</evidence>
<dbReference type="Proteomes" id="UP000334990">
    <property type="component" value="Unassembled WGS sequence"/>
</dbReference>
<protein>
    <recommendedName>
        <fullName evidence="3">NRDE family protein</fullName>
    </recommendedName>
</protein>
<evidence type="ECO:0000313" key="1">
    <source>
        <dbReference type="EMBL" id="GES04085.1"/>
    </source>
</evidence>
<sequence length="251" mass="27422">MCTVIVSVEPDAEVPVLLAGVRDEFVARPWMSPAAYWPDHPALIAGRDLLAGGTWLAVNPGTRRVAALLNGGGRPAGLEVRLSRGDLPLKAADAGEMPHVDLSRYDPFYLVVAGLDGVRLWTWDGERISEEKLRRGLHVIVNTGRPAEEENARVGYFRPRFAQAARPALMTGGAPERFWGDWLRLASGDGVPDDDTRALVVRHALDDGRVYASLSVTLVALAESGVRYDFLPFPEDPRTWHTVDIPAQGRG</sequence>
<dbReference type="AlphaFoldDB" id="A0A5M3W4U3"/>
<keyword evidence="2" id="KW-1185">Reference proteome</keyword>
<dbReference type="OrthoDB" id="4380123at2"/>
<dbReference type="Pfam" id="PF05742">
    <property type="entry name" value="TANGO2"/>
    <property type="match status" value="1"/>
</dbReference>
<proteinExistence type="predicted"/>
<dbReference type="PANTHER" id="PTHR17985:SF8">
    <property type="entry name" value="TRANSPORT AND GOLGI ORGANIZATION PROTEIN 2 HOMOLOG"/>
    <property type="match status" value="1"/>
</dbReference>
<dbReference type="InterPro" id="IPR008551">
    <property type="entry name" value="TANGO2"/>
</dbReference>